<protein>
    <submittedName>
        <fullName evidence="9">Uncharacterized protein</fullName>
    </submittedName>
</protein>
<name>M2Q0H3_9FIRM</name>
<evidence type="ECO:0000256" key="1">
    <source>
        <dbReference type="ARBA" id="ARBA00004651"/>
    </source>
</evidence>
<gene>
    <name evidence="9" type="ORF">HMPREF9943_01356</name>
</gene>
<reference evidence="9 10" key="1">
    <citation type="submission" date="2013-02" db="EMBL/GenBank/DDBJ databases">
        <title>The Genome Sequence of Lactobacillus catenaformis F0143.</title>
        <authorList>
            <consortium name="The Broad Institute Genome Sequencing Platform"/>
            <person name="Earl A."/>
            <person name="Ward D."/>
            <person name="Feldgarden M."/>
            <person name="Gevers D."/>
            <person name="Izard J."/>
            <person name="Blanton J.M."/>
            <person name="Mathney J."/>
            <person name="Dewhirst F.E."/>
            <person name="Young S.K."/>
            <person name="Zeng Q."/>
            <person name="Gargeya S."/>
            <person name="Fitzgerald M."/>
            <person name="Haas B."/>
            <person name="Abouelleil A."/>
            <person name="Alvarado L."/>
            <person name="Arachchi H.M."/>
            <person name="Berlin A."/>
            <person name="Chapman S.B."/>
            <person name="Gearin G."/>
            <person name="Goldberg J."/>
            <person name="Griggs A."/>
            <person name="Gujja S."/>
            <person name="Hansen M."/>
            <person name="Heiman D."/>
            <person name="Howarth C."/>
            <person name="Larimer J."/>
            <person name="Lui A."/>
            <person name="MacDonald P.J.P."/>
            <person name="McCowen C."/>
            <person name="Montmayeur A."/>
            <person name="Murphy C."/>
            <person name="Neiman D."/>
            <person name="Pearson M."/>
            <person name="Priest M."/>
            <person name="Roberts A."/>
            <person name="Saif S."/>
            <person name="Shea T."/>
            <person name="Sisk P."/>
            <person name="Stolte C."/>
            <person name="Sykes S."/>
            <person name="Wortman J."/>
            <person name="Nusbaum C."/>
            <person name="Birren B."/>
        </authorList>
    </citation>
    <scope>NUCLEOTIDE SEQUENCE [LARGE SCALE GENOMIC DNA]</scope>
    <source>
        <strain evidence="9 10">OT 569</strain>
    </source>
</reference>
<dbReference type="AlphaFoldDB" id="M2Q0H3"/>
<keyword evidence="2" id="KW-1003">Cell membrane</keyword>
<keyword evidence="5 6" id="KW-0472">Membrane</keyword>
<comment type="subcellular location">
    <subcellularLocation>
        <location evidence="1">Cell membrane</location>
        <topology evidence="1">Multi-pass membrane protein</topology>
    </subcellularLocation>
</comment>
<sequence length="117" mass="13072">MYCPGCGKQITVNDHYCPYCGKQLNSDQQPSYTVTEPQYQGQYSAGNPNYNYRPDYSHVNGDDAPSIGYSIISVFVPIIGIILYFLFKRNYPNRAQACGIAALIGFLINLIIVFSVN</sequence>
<evidence type="ECO:0000259" key="8">
    <source>
        <dbReference type="Pfam" id="PF13396"/>
    </source>
</evidence>
<comment type="caution">
    <text evidence="9">The sequence shown here is derived from an EMBL/GenBank/DDBJ whole genome shotgun (WGS) entry which is preliminary data.</text>
</comment>
<dbReference type="STRING" id="999415.HMPREF9943_01356"/>
<accession>M2Q0H3</accession>
<dbReference type="EMBL" id="AGEJ01000021">
    <property type="protein sequence ID" value="EMD16430.1"/>
    <property type="molecule type" value="Genomic_DNA"/>
</dbReference>
<dbReference type="InterPro" id="IPR027379">
    <property type="entry name" value="CLS_N"/>
</dbReference>
<dbReference type="Pfam" id="PF13240">
    <property type="entry name" value="Zn_Ribbon_1"/>
    <property type="match status" value="1"/>
</dbReference>
<keyword evidence="4 6" id="KW-1133">Transmembrane helix</keyword>
<proteinExistence type="predicted"/>
<organism evidence="9 10">
    <name type="scientific">Eggerthia catenaformis OT 569 = DSM 20559</name>
    <dbReference type="NCBI Taxonomy" id="999415"/>
    <lineage>
        <taxon>Bacteria</taxon>
        <taxon>Bacillati</taxon>
        <taxon>Bacillota</taxon>
        <taxon>Erysipelotrichia</taxon>
        <taxon>Erysipelotrichales</taxon>
        <taxon>Coprobacillaceae</taxon>
        <taxon>Eggerthia</taxon>
    </lineage>
</organism>
<dbReference type="GO" id="GO:0005886">
    <property type="term" value="C:plasma membrane"/>
    <property type="evidence" value="ECO:0007669"/>
    <property type="project" value="UniProtKB-SubCell"/>
</dbReference>
<evidence type="ECO:0000256" key="2">
    <source>
        <dbReference type="ARBA" id="ARBA00022475"/>
    </source>
</evidence>
<dbReference type="Proteomes" id="UP000011758">
    <property type="component" value="Unassembled WGS sequence"/>
</dbReference>
<dbReference type="InterPro" id="IPR026870">
    <property type="entry name" value="Zinc_ribbon_dom"/>
</dbReference>
<dbReference type="BioCyc" id="ECAT999415-HMP:GTTI-1391-MONOMER"/>
<dbReference type="RefSeq" id="WP_004803361.1">
    <property type="nucleotide sequence ID" value="NZ_AUGJ01000013.1"/>
</dbReference>
<evidence type="ECO:0000313" key="9">
    <source>
        <dbReference type="EMBL" id="EMD16430.1"/>
    </source>
</evidence>
<evidence type="ECO:0000256" key="4">
    <source>
        <dbReference type="ARBA" id="ARBA00022989"/>
    </source>
</evidence>
<dbReference type="OrthoDB" id="192868at2"/>
<keyword evidence="3 6" id="KW-0812">Transmembrane</keyword>
<evidence type="ECO:0000313" key="10">
    <source>
        <dbReference type="Proteomes" id="UP000011758"/>
    </source>
</evidence>
<keyword evidence="10" id="KW-1185">Reference proteome</keyword>
<feature type="domain" description="Cardiolipin synthase N-terminal" evidence="8">
    <location>
        <begin position="67"/>
        <end position="89"/>
    </location>
</feature>
<feature type="domain" description="Zinc-ribbon" evidence="7">
    <location>
        <begin position="2"/>
        <end position="24"/>
    </location>
</feature>
<feature type="transmembrane region" description="Helical" evidence="6">
    <location>
        <begin position="67"/>
        <end position="87"/>
    </location>
</feature>
<evidence type="ECO:0000259" key="7">
    <source>
        <dbReference type="Pfam" id="PF13240"/>
    </source>
</evidence>
<feature type="transmembrane region" description="Helical" evidence="6">
    <location>
        <begin position="99"/>
        <end position="116"/>
    </location>
</feature>
<dbReference type="eggNOG" id="ENOG5030J43">
    <property type="taxonomic scope" value="Bacteria"/>
</dbReference>
<dbReference type="Pfam" id="PF13396">
    <property type="entry name" value="PLDc_N"/>
    <property type="match status" value="1"/>
</dbReference>
<evidence type="ECO:0000256" key="5">
    <source>
        <dbReference type="ARBA" id="ARBA00023136"/>
    </source>
</evidence>
<evidence type="ECO:0000256" key="3">
    <source>
        <dbReference type="ARBA" id="ARBA00022692"/>
    </source>
</evidence>
<evidence type="ECO:0000256" key="6">
    <source>
        <dbReference type="SAM" id="Phobius"/>
    </source>
</evidence>